<evidence type="ECO:0000256" key="4">
    <source>
        <dbReference type="ARBA" id="ARBA00022722"/>
    </source>
</evidence>
<dbReference type="Proteomes" id="UP000473470">
    <property type="component" value="Unassembled WGS sequence"/>
</dbReference>
<dbReference type="GO" id="GO:0006260">
    <property type="term" value="P:DNA replication"/>
    <property type="evidence" value="ECO:0007669"/>
    <property type="project" value="UniProtKB-KW"/>
</dbReference>
<proteinExistence type="inferred from homology"/>
<accession>A0A6L3MYI4</accession>
<keyword evidence="3" id="KW-0235">DNA replication</keyword>
<dbReference type="EMBL" id="VZOK01000021">
    <property type="protein sequence ID" value="KAB0637272.1"/>
    <property type="molecule type" value="Genomic_DNA"/>
</dbReference>
<keyword evidence="6" id="KW-0378">Hydrolase</keyword>
<evidence type="ECO:0000256" key="5">
    <source>
        <dbReference type="ARBA" id="ARBA00022759"/>
    </source>
</evidence>
<sequence length="596" mass="66641">MSYRRMSSDEEWSAARVAGLPPRWRARILDQYDEQHATSAPDARRNSNLFLLSLTEQLDAVRLPLGANDGVICDRATELAAACSSVAEVYHEPRAAREAMARIVEAHQCDAPESERIDPRTGEIRGVRDVPAIKRMTDALWWRRALRRMHARHVEAAAIALGYVNAARDMYVSDESLDRRTQQRKRNAAMLEQTIARNEEGDEFTLAELAARGVANKAIRRAELMTRIAGFEQIARDMGHVGLFFTVTCPSRMHKWRKAGGKARANPLYDGTQPNEAQAYLARMFARLRAALARVGVQWYGFRIAEPNHDGTPHWHVLVFFAPGWRGDVRRAALQRVCAIVRRYALQDSPDERGAKKHRADFEPIDWSKGSAAGYVAKYVSKNIDGYAVGDDLYGNPALESSARVEAWASTWRIRQFQQVGGPPVTVWRELRRVAELPGDAPESLVAAHRACNKVAGTEGEAKPASWAEFIQANGGIHAPRDARPIQLAKEWDAREGRYGEAIGQVVRGVRACGWITYRDGIVADRRKLVTVLVESVRHAWEIVSRRVREGVHAGIARAWTCVNNCTRGDAAGDVELADWISDYEKSERYGGFAAC</sequence>
<feature type="domain" description="Replication gene A protein-like" evidence="7">
    <location>
        <begin position="93"/>
        <end position="387"/>
    </location>
</feature>
<dbReference type="GO" id="GO:0016787">
    <property type="term" value="F:hydrolase activity"/>
    <property type="evidence" value="ECO:0007669"/>
    <property type="project" value="UniProtKB-KW"/>
</dbReference>
<keyword evidence="5 8" id="KW-0255">Endonuclease</keyword>
<comment type="similarity">
    <text evidence="2">Belongs to the phage GPA family.</text>
</comment>
<evidence type="ECO:0000256" key="1">
    <source>
        <dbReference type="ARBA" id="ARBA00003293"/>
    </source>
</evidence>
<organism evidence="8 9">
    <name type="scientific">Burkholderia stagnalis</name>
    <dbReference type="NCBI Taxonomy" id="1503054"/>
    <lineage>
        <taxon>Bacteria</taxon>
        <taxon>Pseudomonadati</taxon>
        <taxon>Pseudomonadota</taxon>
        <taxon>Betaproteobacteria</taxon>
        <taxon>Burkholderiales</taxon>
        <taxon>Burkholderiaceae</taxon>
        <taxon>Burkholderia</taxon>
        <taxon>Burkholderia cepacia complex</taxon>
    </lineage>
</organism>
<dbReference type="Pfam" id="PF05840">
    <property type="entry name" value="Phage_GPA"/>
    <property type="match status" value="1"/>
</dbReference>
<evidence type="ECO:0000256" key="6">
    <source>
        <dbReference type="ARBA" id="ARBA00022801"/>
    </source>
</evidence>
<reference evidence="8 9" key="1">
    <citation type="submission" date="2019-09" db="EMBL/GenBank/DDBJ databases">
        <title>Draft genome sequences of 48 bacterial type strains from the CCUG.</title>
        <authorList>
            <person name="Tunovic T."/>
            <person name="Pineiro-Iglesias B."/>
            <person name="Unosson C."/>
            <person name="Inganas E."/>
            <person name="Ohlen M."/>
            <person name="Cardew S."/>
            <person name="Jensie-Markopoulos S."/>
            <person name="Salva-Serra F."/>
            <person name="Jaen-Luchoro D."/>
            <person name="Karlsson R."/>
            <person name="Svensson-Stadler L."/>
            <person name="Chun J."/>
            <person name="Moore E."/>
        </authorList>
    </citation>
    <scope>NUCLEOTIDE SEQUENCE [LARGE SCALE GENOMIC DNA]</scope>
    <source>
        <strain evidence="8 9">CCUG 65686</strain>
    </source>
</reference>
<name>A0A6L3MYI4_9BURK</name>
<gene>
    <name evidence="8" type="ORF">F7R25_16035</name>
</gene>
<evidence type="ECO:0000256" key="2">
    <source>
        <dbReference type="ARBA" id="ARBA00009260"/>
    </source>
</evidence>
<comment type="caution">
    <text evidence="8">The sequence shown here is derived from an EMBL/GenBank/DDBJ whole genome shotgun (WGS) entry which is preliminary data.</text>
</comment>
<evidence type="ECO:0000313" key="9">
    <source>
        <dbReference type="Proteomes" id="UP000473470"/>
    </source>
</evidence>
<dbReference type="GO" id="GO:0004519">
    <property type="term" value="F:endonuclease activity"/>
    <property type="evidence" value="ECO:0007669"/>
    <property type="project" value="UniProtKB-KW"/>
</dbReference>
<keyword evidence="4" id="KW-0540">Nuclease</keyword>
<dbReference type="RefSeq" id="WP_060080919.1">
    <property type="nucleotide sequence ID" value="NZ_CADESW010000013.1"/>
</dbReference>
<evidence type="ECO:0000256" key="3">
    <source>
        <dbReference type="ARBA" id="ARBA00022705"/>
    </source>
</evidence>
<protein>
    <submittedName>
        <fullName evidence="8">Replication endonuclease</fullName>
    </submittedName>
</protein>
<evidence type="ECO:0000313" key="8">
    <source>
        <dbReference type="EMBL" id="KAB0637272.1"/>
    </source>
</evidence>
<comment type="function">
    <text evidence="1">Possible endonuclease which induces a single-strand cut and initiates DNA replication.</text>
</comment>
<evidence type="ECO:0000259" key="7">
    <source>
        <dbReference type="Pfam" id="PF05840"/>
    </source>
</evidence>
<dbReference type="AlphaFoldDB" id="A0A6L3MYI4"/>
<dbReference type="InterPro" id="IPR008766">
    <property type="entry name" value="Replication_gene_A-like"/>
</dbReference>